<dbReference type="InterPro" id="IPR050348">
    <property type="entry name" value="Protein-Tyr_Phosphatase"/>
</dbReference>
<dbReference type="InterPro" id="IPR000242">
    <property type="entry name" value="PTP_cat"/>
</dbReference>
<dbReference type="PRINTS" id="PR00700">
    <property type="entry name" value="PRTYPHPHTASE"/>
</dbReference>
<dbReference type="EMBL" id="OZ019895">
    <property type="protein sequence ID" value="CAK9219135.1"/>
    <property type="molecule type" value="Genomic_DNA"/>
</dbReference>
<dbReference type="SUPFAM" id="SSF52799">
    <property type="entry name" value="(Phosphotyrosine protein) phosphatases II"/>
    <property type="match status" value="1"/>
</dbReference>
<dbReference type="PROSITE" id="PS00383">
    <property type="entry name" value="TYR_PHOSPHATASE_1"/>
    <property type="match status" value="1"/>
</dbReference>
<feature type="domain" description="Tyrosine specific protein phosphatases" evidence="2">
    <location>
        <begin position="259"/>
        <end position="334"/>
    </location>
</feature>
<dbReference type="InterPro" id="IPR000387">
    <property type="entry name" value="Tyr_Pase_dom"/>
</dbReference>
<protein>
    <recommendedName>
        <fullName evidence="5">Protein tyrosine phosphatase</fullName>
    </recommendedName>
</protein>
<dbReference type="PROSITE" id="PS50056">
    <property type="entry name" value="TYR_PHOSPHATASE_2"/>
    <property type="match status" value="1"/>
</dbReference>
<dbReference type="PANTHER" id="PTHR19134">
    <property type="entry name" value="RECEPTOR-TYPE TYROSINE-PROTEIN PHOSPHATASE"/>
    <property type="match status" value="1"/>
</dbReference>
<dbReference type="SMART" id="SM00194">
    <property type="entry name" value="PTPc"/>
    <property type="match status" value="1"/>
</dbReference>
<dbReference type="InterPro" id="IPR003595">
    <property type="entry name" value="Tyr_Pase_cat"/>
</dbReference>
<evidence type="ECO:0000313" key="4">
    <source>
        <dbReference type="Proteomes" id="UP001497512"/>
    </source>
</evidence>
<name>A0ABP0UCY2_9BRYO</name>
<dbReference type="InterPro" id="IPR029021">
    <property type="entry name" value="Prot-tyrosine_phosphatase-like"/>
</dbReference>
<evidence type="ECO:0000259" key="1">
    <source>
        <dbReference type="PROSITE" id="PS50055"/>
    </source>
</evidence>
<dbReference type="PANTHER" id="PTHR19134:SF449">
    <property type="entry name" value="TYROSINE-PROTEIN PHOSPHATASE 1"/>
    <property type="match status" value="1"/>
</dbReference>
<evidence type="ECO:0000313" key="3">
    <source>
        <dbReference type="EMBL" id="CAK9219135.1"/>
    </source>
</evidence>
<reference evidence="3" key="1">
    <citation type="submission" date="2024-02" db="EMBL/GenBank/DDBJ databases">
        <authorList>
            <consortium name="ELIXIR-Norway"/>
            <consortium name="Elixir Norway"/>
        </authorList>
    </citation>
    <scope>NUCLEOTIDE SEQUENCE</scope>
</reference>
<accession>A0ABP0UCY2</accession>
<organism evidence="3 4">
    <name type="scientific">Sphagnum troendelagicum</name>
    <dbReference type="NCBI Taxonomy" id="128251"/>
    <lineage>
        <taxon>Eukaryota</taxon>
        <taxon>Viridiplantae</taxon>
        <taxon>Streptophyta</taxon>
        <taxon>Embryophyta</taxon>
        <taxon>Bryophyta</taxon>
        <taxon>Sphagnophytina</taxon>
        <taxon>Sphagnopsida</taxon>
        <taxon>Sphagnales</taxon>
        <taxon>Sphagnaceae</taxon>
        <taxon>Sphagnum</taxon>
    </lineage>
</organism>
<proteinExistence type="predicted"/>
<dbReference type="InterPro" id="IPR016130">
    <property type="entry name" value="Tyr_Pase_AS"/>
</dbReference>
<dbReference type="Proteomes" id="UP001497512">
    <property type="component" value="Chromosome 3"/>
</dbReference>
<dbReference type="Gene3D" id="3.90.190.10">
    <property type="entry name" value="Protein tyrosine phosphatase superfamily"/>
    <property type="match status" value="1"/>
</dbReference>
<gene>
    <name evidence="3" type="ORF">CSSPTR1EN2_LOCUS14333</name>
</gene>
<dbReference type="PROSITE" id="PS50055">
    <property type="entry name" value="TYR_PHOSPHATASE_PTP"/>
    <property type="match status" value="1"/>
</dbReference>
<sequence length="354" mass="39478">MSDSPVTPTPQTMVPKLGLVQGPRVTLDLQAAIRQQDRSMQNGNSVPSLTASQVRFCEEALKQITQKIKISGARSPISLEFDRLQSENNRNRPLPTPALSGVNKSKNRYTNVLAYDNTRVVLDTQSMEPGSSDYINASFIQGSGNADLPKYIATQGPLPSTVKDLWSMVLQQQCPVIVMLTCIVIGNQQKCAHYFPPDTEQTQAYGRISVTNKSTTMNQCSIARRILEVQDIKSAEPPITVVHYEYLDWPDFSTPPSTRAVRELVRALYSIPPQAGPFVVHCSAGIGRTGTFCTIDHTLRRILAGDLTAINIENTVRQFRLQRDGMVQTQKQYRFCYEAVLDELNDYVSAQQQH</sequence>
<evidence type="ECO:0000259" key="2">
    <source>
        <dbReference type="PROSITE" id="PS50056"/>
    </source>
</evidence>
<feature type="domain" description="Tyrosine-protein phosphatase" evidence="1">
    <location>
        <begin position="77"/>
        <end position="343"/>
    </location>
</feature>
<dbReference type="Pfam" id="PF00102">
    <property type="entry name" value="Y_phosphatase"/>
    <property type="match status" value="1"/>
</dbReference>
<dbReference type="SMART" id="SM00404">
    <property type="entry name" value="PTPc_motif"/>
    <property type="match status" value="1"/>
</dbReference>
<evidence type="ECO:0008006" key="5">
    <source>
        <dbReference type="Google" id="ProtNLM"/>
    </source>
</evidence>
<keyword evidence="4" id="KW-1185">Reference proteome</keyword>